<dbReference type="Proteomes" id="UP000675880">
    <property type="component" value="Unassembled WGS sequence"/>
</dbReference>
<dbReference type="EMBL" id="CAJNBJ010000017">
    <property type="protein sequence ID" value="CAE6775013.1"/>
    <property type="molecule type" value="Genomic_DNA"/>
</dbReference>
<keyword evidence="2" id="KW-1185">Reference proteome</keyword>
<evidence type="ECO:0000313" key="2">
    <source>
        <dbReference type="Proteomes" id="UP000675880"/>
    </source>
</evidence>
<comment type="caution">
    <text evidence="1">The sequence shown here is derived from an EMBL/GenBank/DDBJ whole genome shotgun (WGS) entry which is preliminary data.</text>
</comment>
<protein>
    <recommendedName>
        <fullName evidence="3">PIN domain-containing protein</fullName>
    </recommendedName>
</protein>
<sequence length="82" mass="9229">MGSLSPVKLLLDTRILLWSVLEPDKLSMEVKAEPEHAHMLQQWDEFERRRKNGSLSQCGKGCGGGGAIASWRGWENTFLSTR</sequence>
<name>A0ABM8RWD3_9BACT</name>
<gene>
    <name evidence="1" type="ORF">NSPZN2_40475</name>
</gene>
<evidence type="ECO:0008006" key="3">
    <source>
        <dbReference type="Google" id="ProtNLM"/>
    </source>
</evidence>
<evidence type="ECO:0000313" key="1">
    <source>
        <dbReference type="EMBL" id="CAE6775013.1"/>
    </source>
</evidence>
<proteinExistence type="predicted"/>
<reference evidence="1 2" key="1">
    <citation type="submission" date="2021-02" db="EMBL/GenBank/DDBJ databases">
        <authorList>
            <person name="Han P."/>
        </authorList>
    </citation>
    <scope>NUCLEOTIDE SEQUENCE [LARGE SCALE GENOMIC DNA]</scope>
    <source>
        <strain evidence="1">Candidatus Nitrospira sp. ZN2</strain>
    </source>
</reference>
<accession>A0ABM8RWD3</accession>
<organism evidence="1 2">
    <name type="scientific">Nitrospira defluvii</name>
    <dbReference type="NCBI Taxonomy" id="330214"/>
    <lineage>
        <taxon>Bacteria</taxon>
        <taxon>Pseudomonadati</taxon>
        <taxon>Nitrospirota</taxon>
        <taxon>Nitrospiria</taxon>
        <taxon>Nitrospirales</taxon>
        <taxon>Nitrospiraceae</taxon>
        <taxon>Nitrospira</taxon>
    </lineage>
</organism>